<dbReference type="GO" id="GO:0051603">
    <property type="term" value="P:proteolysis involved in protein catabolic process"/>
    <property type="evidence" value="ECO:0007669"/>
    <property type="project" value="TreeGrafter"/>
</dbReference>
<keyword evidence="4 6" id="KW-0862">Zinc</keyword>
<name>A0A1L3GMX6_9BACT</name>
<evidence type="ECO:0000256" key="5">
    <source>
        <dbReference type="ARBA" id="ARBA00023049"/>
    </source>
</evidence>
<proteinExistence type="inferred from homology"/>
<evidence type="ECO:0000313" key="9">
    <source>
        <dbReference type="Proteomes" id="UP000182517"/>
    </source>
</evidence>
<dbReference type="RefSeq" id="WP_072283260.1">
    <property type="nucleotide sequence ID" value="NZ_CP015519.1"/>
</dbReference>
<dbReference type="AlphaFoldDB" id="A0A1L3GMX6"/>
<dbReference type="Gene3D" id="3.30.2010.10">
    <property type="entry name" value="Metalloproteases ('zincins'), catalytic domain"/>
    <property type="match status" value="1"/>
</dbReference>
<evidence type="ECO:0000256" key="1">
    <source>
        <dbReference type="ARBA" id="ARBA00022670"/>
    </source>
</evidence>
<comment type="similarity">
    <text evidence="6">Belongs to the peptidase M48 family.</text>
</comment>
<dbReference type="InterPro" id="IPR001915">
    <property type="entry name" value="Peptidase_M48"/>
</dbReference>
<keyword evidence="1 6" id="KW-0645">Protease</keyword>
<comment type="cofactor">
    <cofactor evidence="6">
        <name>Zn(2+)</name>
        <dbReference type="ChEBI" id="CHEBI:29105"/>
    </cofactor>
    <text evidence="6">Binds 1 zinc ion per subunit.</text>
</comment>
<protein>
    <recommendedName>
        <fullName evidence="7">Peptidase M48 domain-containing protein</fullName>
    </recommendedName>
</protein>
<dbReference type="Proteomes" id="UP000182517">
    <property type="component" value="Chromosome"/>
</dbReference>
<dbReference type="GO" id="GO:0016020">
    <property type="term" value="C:membrane"/>
    <property type="evidence" value="ECO:0007669"/>
    <property type="project" value="TreeGrafter"/>
</dbReference>
<dbReference type="InterPro" id="IPR019734">
    <property type="entry name" value="TPR_rpt"/>
</dbReference>
<dbReference type="InterPro" id="IPR051156">
    <property type="entry name" value="Mito/Outer_Membr_Metalloprot"/>
</dbReference>
<evidence type="ECO:0000256" key="4">
    <source>
        <dbReference type="ARBA" id="ARBA00022833"/>
    </source>
</evidence>
<evidence type="ECO:0000259" key="7">
    <source>
        <dbReference type="Pfam" id="PF01435"/>
    </source>
</evidence>
<dbReference type="PANTHER" id="PTHR22726:SF1">
    <property type="entry name" value="METALLOENDOPEPTIDASE OMA1, MITOCHONDRIAL"/>
    <property type="match status" value="1"/>
</dbReference>
<gene>
    <name evidence="8" type="ORF">A7E78_05235</name>
</gene>
<dbReference type="GO" id="GO:0004222">
    <property type="term" value="F:metalloendopeptidase activity"/>
    <property type="evidence" value="ECO:0007669"/>
    <property type="project" value="InterPro"/>
</dbReference>
<dbReference type="Pfam" id="PF13432">
    <property type="entry name" value="TPR_16"/>
    <property type="match status" value="1"/>
</dbReference>
<reference evidence="8 9" key="1">
    <citation type="journal article" date="2017" name="Genome Announc.">
        <title>Complete Genome Sequences of Two Acetylene-Fermenting Pelobacter acetylenicus Strains.</title>
        <authorList>
            <person name="Sutton J.M."/>
            <person name="Baesman S.M."/>
            <person name="Fierst J.L."/>
            <person name="Poret-Peterson A.T."/>
            <person name="Oremland R.S."/>
            <person name="Dunlap D.S."/>
            <person name="Akob D.M."/>
        </authorList>
    </citation>
    <scope>NUCLEOTIDE SEQUENCE [LARGE SCALE GENOMIC DNA]</scope>
    <source>
        <strain evidence="8 9">SFB93</strain>
    </source>
</reference>
<dbReference type="SMART" id="SM00028">
    <property type="entry name" value="TPR"/>
    <property type="match status" value="4"/>
</dbReference>
<dbReference type="GO" id="GO:0046872">
    <property type="term" value="F:metal ion binding"/>
    <property type="evidence" value="ECO:0007669"/>
    <property type="project" value="UniProtKB-KW"/>
</dbReference>
<dbReference type="STRING" id="1842532.A7E78_05235"/>
<dbReference type="SUPFAM" id="SSF48452">
    <property type="entry name" value="TPR-like"/>
    <property type="match status" value="1"/>
</dbReference>
<dbReference type="InterPro" id="IPR011990">
    <property type="entry name" value="TPR-like_helical_dom_sf"/>
</dbReference>
<accession>A0A1L3GMX6</accession>
<dbReference type="OrthoDB" id="9810445at2"/>
<dbReference type="PANTHER" id="PTHR22726">
    <property type="entry name" value="METALLOENDOPEPTIDASE OMA1"/>
    <property type="match status" value="1"/>
</dbReference>
<evidence type="ECO:0000313" key="8">
    <source>
        <dbReference type="EMBL" id="APG27296.1"/>
    </source>
</evidence>
<evidence type="ECO:0000256" key="2">
    <source>
        <dbReference type="ARBA" id="ARBA00022723"/>
    </source>
</evidence>
<keyword evidence="9" id="KW-1185">Reference proteome</keyword>
<feature type="domain" description="Peptidase M48" evidence="7">
    <location>
        <begin position="66"/>
        <end position="251"/>
    </location>
</feature>
<dbReference type="Pfam" id="PF01435">
    <property type="entry name" value="Peptidase_M48"/>
    <property type="match status" value="1"/>
</dbReference>
<sequence>MADSFSVRVAGVFLLLGLLGGCAANPVTGRQELALFQVSTSEEISLGQQAFPRALQQMGGVYGDPQLSEYVHQVGIRMAQLSQRPDLPYQFKVVNDSAPNAFALPGGFVAISRGLVAALENEAQLAAVLGHELGHVTARHSVQAMQRGSLLGLGMAVLGGATGQGSYGVAAQQAGQLAAGLLENTYSREQERESDRLGVDYLVQAGYDPQGAVQLQEYFYRKVERGAEPLWLAGLFRTHPFSKERMLDLKDYVAERHALTIGNPDYVLNQQAFARSVAGLRQTQQGYALYDQARKLEEQGQLPRAIAVYLQAATAAPDQPLILTALGTAYLKADDLTAGQQHLSRAVQLDGQYYRSRMGLGYLLFEQENYPRAVRELEASMALLPTLQGGYLLASAYEGNHQIGQAVEMYRAVVKASPDGRLGKAAAERLKELETP</sequence>
<keyword evidence="2" id="KW-0479">Metal-binding</keyword>
<keyword evidence="3 6" id="KW-0378">Hydrolase</keyword>
<dbReference type="Gene3D" id="1.25.40.10">
    <property type="entry name" value="Tetratricopeptide repeat domain"/>
    <property type="match status" value="1"/>
</dbReference>
<dbReference type="KEGG" id="pef:A7E78_05235"/>
<evidence type="ECO:0000256" key="6">
    <source>
        <dbReference type="RuleBase" id="RU003983"/>
    </source>
</evidence>
<evidence type="ECO:0000256" key="3">
    <source>
        <dbReference type="ARBA" id="ARBA00022801"/>
    </source>
</evidence>
<organism evidence="8 9">
    <name type="scientific">Syntrophotalea acetylenivorans</name>
    <dbReference type="NCBI Taxonomy" id="1842532"/>
    <lineage>
        <taxon>Bacteria</taxon>
        <taxon>Pseudomonadati</taxon>
        <taxon>Thermodesulfobacteriota</taxon>
        <taxon>Desulfuromonadia</taxon>
        <taxon>Desulfuromonadales</taxon>
        <taxon>Syntrophotaleaceae</taxon>
        <taxon>Syntrophotalea</taxon>
    </lineage>
</organism>
<keyword evidence="5 6" id="KW-0482">Metalloprotease</keyword>
<dbReference type="EMBL" id="CP015519">
    <property type="protein sequence ID" value="APG27296.1"/>
    <property type="molecule type" value="Genomic_DNA"/>
</dbReference>